<comment type="subcellular location">
    <subcellularLocation>
        <location evidence="1">Cell membrane</location>
        <topology evidence="1">Multi-pass membrane protein</topology>
    </subcellularLocation>
</comment>
<evidence type="ECO:0000313" key="8">
    <source>
        <dbReference type="Proteomes" id="UP000316665"/>
    </source>
</evidence>
<organism evidence="7 8">
    <name type="scientific">Janthinobacterium tructae</name>
    <dbReference type="NCBI Taxonomy" id="2590869"/>
    <lineage>
        <taxon>Bacteria</taxon>
        <taxon>Pseudomonadati</taxon>
        <taxon>Pseudomonadota</taxon>
        <taxon>Betaproteobacteria</taxon>
        <taxon>Burkholderiales</taxon>
        <taxon>Oxalobacteraceae</taxon>
        <taxon>Janthinobacterium</taxon>
    </lineage>
</organism>
<dbReference type="GO" id="GO:0005886">
    <property type="term" value="C:plasma membrane"/>
    <property type="evidence" value="ECO:0007669"/>
    <property type="project" value="UniProtKB-SubCell"/>
</dbReference>
<evidence type="ECO:0000313" key="7">
    <source>
        <dbReference type="EMBL" id="QDG73341.1"/>
    </source>
</evidence>
<dbReference type="PANTHER" id="PTHR30250:SF11">
    <property type="entry name" value="O-ANTIGEN TRANSPORTER-RELATED"/>
    <property type="match status" value="1"/>
</dbReference>
<feature type="transmembrane region" description="Helical" evidence="6">
    <location>
        <begin position="311"/>
        <end position="335"/>
    </location>
</feature>
<feature type="transmembrane region" description="Helical" evidence="6">
    <location>
        <begin position="355"/>
        <end position="377"/>
    </location>
</feature>
<dbReference type="Proteomes" id="UP000316665">
    <property type="component" value="Chromosome"/>
</dbReference>
<accession>A0A4Y6RK51</accession>
<dbReference type="PANTHER" id="PTHR30250">
    <property type="entry name" value="PST FAMILY PREDICTED COLANIC ACID TRANSPORTER"/>
    <property type="match status" value="1"/>
</dbReference>
<evidence type="ECO:0000256" key="6">
    <source>
        <dbReference type="SAM" id="Phobius"/>
    </source>
</evidence>
<keyword evidence="5 6" id="KW-0472">Membrane</keyword>
<evidence type="ECO:0000256" key="2">
    <source>
        <dbReference type="ARBA" id="ARBA00022475"/>
    </source>
</evidence>
<feature type="transmembrane region" description="Helical" evidence="6">
    <location>
        <begin position="94"/>
        <end position="116"/>
    </location>
</feature>
<feature type="transmembrane region" description="Helical" evidence="6">
    <location>
        <begin position="384"/>
        <end position="402"/>
    </location>
</feature>
<feature type="transmembrane region" description="Helical" evidence="6">
    <location>
        <begin position="186"/>
        <end position="211"/>
    </location>
</feature>
<proteinExistence type="predicted"/>
<keyword evidence="8" id="KW-1185">Reference proteome</keyword>
<feature type="transmembrane region" description="Helical" evidence="6">
    <location>
        <begin position="20"/>
        <end position="41"/>
    </location>
</feature>
<evidence type="ECO:0000256" key="1">
    <source>
        <dbReference type="ARBA" id="ARBA00004651"/>
    </source>
</evidence>
<feature type="transmembrane region" description="Helical" evidence="6">
    <location>
        <begin position="53"/>
        <end position="74"/>
    </location>
</feature>
<reference evidence="7 8" key="1">
    <citation type="submission" date="2019-06" db="EMBL/GenBank/DDBJ databases">
        <title>Complete genome sequence of Janthinobacterium sp. SNU WT3 isolated from diseased rainbow trout.</title>
        <authorList>
            <person name="Oh W.T."/>
            <person name="Park S.C."/>
        </authorList>
    </citation>
    <scope>NUCLEOTIDE SEQUENCE [LARGE SCALE GENOMIC DNA]</scope>
    <source>
        <strain evidence="7 8">SNU WT3</strain>
    </source>
</reference>
<dbReference type="OrthoDB" id="8573819at2"/>
<feature type="transmembrane region" description="Helical" evidence="6">
    <location>
        <begin position="408"/>
        <end position="426"/>
    </location>
</feature>
<evidence type="ECO:0008006" key="9">
    <source>
        <dbReference type="Google" id="ProtNLM"/>
    </source>
</evidence>
<feature type="transmembrane region" description="Helical" evidence="6">
    <location>
        <begin position="471"/>
        <end position="491"/>
    </location>
</feature>
<sequence length="513" mass="55524">MSADLHEDAYSSAKVKRSLVHFLVGKTGSAVIAIGMLLVLVRMLERESYGLYIVLLATLELVQLGSSLGCYPALNRYVPELLSRNQGLAVRRLLWLLSCWRGVTLAVACLIFASMARPLSGLLGFPNFAAIIALYAVVIFLEGAARYFDVVFETLLLQGVSQSAVLLRNGLRLAGILLAFSFDMEFSLLIFVWIEITASACGLGFSILLTARHVNAIARTRPGDQAMPSVSRMRTYVTPAYLAQVVGLAQGPDLVKMLVAKLSGAVQTGAFGFAAALASMLQRYLPVFLLIGMVRPLFVSQQARGRDPARLILLANLVFKLNVFVIAPVAMLLLVVGERLTGTLSGGKFPEAWQYLAALLLLLVAQTLHVVLGLIALAAEEARAGLLGTMYGLAGIAAGLLLYPLMGPLSMCAGLIVSELIWCWVMHGALKRHGFHFRIDWSGLLRLWLAAAAAMLPLLLGRAYLLGSSLLALMSAIAFTGLLYLFIARLLRPFSGSERHLINSALPKPIFVW</sequence>
<keyword evidence="3 6" id="KW-0812">Transmembrane</keyword>
<dbReference type="InterPro" id="IPR050833">
    <property type="entry name" value="Poly_Biosynth_Transport"/>
</dbReference>
<evidence type="ECO:0000256" key="5">
    <source>
        <dbReference type="ARBA" id="ARBA00023136"/>
    </source>
</evidence>
<keyword evidence="4 6" id="KW-1133">Transmembrane helix</keyword>
<evidence type="ECO:0000256" key="4">
    <source>
        <dbReference type="ARBA" id="ARBA00022989"/>
    </source>
</evidence>
<feature type="transmembrane region" description="Helical" evidence="6">
    <location>
        <begin position="128"/>
        <end position="148"/>
    </location>
</feature>
<dbReference type="AlphaFoldDB" id="A0A4Y6RK51"/>
<gene>
    <name evidence="7" type="ORF">FJQ89_25075</name>
</gene>
<dbReference type="EMBL" id="CP041185">
    <property type="protein sequence ID" value="QDG73341.1"/>
    <property type="molecule type" value="Genomic_DNA"/>
</dbReference>
<protein>
    <recommendedName>
        <fullName evidence="9">Polysaccharide biosynthesis protein C-terminal domain-containing protein</fullName>
    </recommendedName>
</protein>
<feature type="transmembrane region" description="Helical" evidence="6">
    <location>
        <begin position="447"/>
        <end position="465"/>
    </location>
</feature>
<dbReference type="RefSeq" id="WP_141172148.1">
    <property type="nucleotide sequence ID" value="NZ_CP041185.1"/>
</dbReference>
<name>A0A4Y6RK51_9BURK</name>
<keyword evidence="2" id="KW-1003">Cell membrane</keyword>
<dbReference type="KEGG" id="jas:FJQ89_25075"/>
<evidence type="ECO:0000256" key="3">
    <source>
        <dbReference type="ARBA" id="ARBA00022692"/>
    </source>
</evidence>